<evidence type="ECO:0000313" key="1">
    <source>
        <dbReference type="EMBL" id="QOK95663.1"/>
    </source>
</evidence>
<sequence length="44" mass="4574">MLYSANENSDGIVGFRLDEARGQLTSSGLTLQTGGPGCLVFAQV</sequence>
<protein>
    <submittedName>
        <fullName evidence="1">Beta-propeller fold lactonase family protein</fullName>
    </submittedName>
</protein>
<dbReference type="AlphaFoldDB" id="A0AA92JZQ8"/>
<evidence type="ECO:0000313" key="2">
    <source>
        <dbReference type="Proteomes" id="UP000593970"/>
    </source>
</evidence>
<name>A0AA92JZQ8_RALSL</name>
<accession>A0AA92JZQ8</accession>
<dbReference type="EMBL" id="CP051169">
    <property type="protein sequence ID" value="QOK95663.1"/>
    <property type="molecule type" value="Genomic_DNA"/>
</dbReference>
<organism evidence="1 2">
    <name type="scientific">Ralstonia solanacearum</name>
    <name type="common">Pseudomonas solanacearum</name>
    <dbReference type="NCBI Taxonomy" id="305"/>
    <lineage>
        <taxon>Bacteria</taxon>
        <taxon>Pseudomonadati</taxon>
        <taxon>Pseudomonadota</taxon>
        <taxon>Betaproteobacteria</taxon>
        <taxon>Burkholderiales</taxon>
        <taxon>Burkholderiaceae</taxon>
        <taxon>Ralstonia</taxon>
        <taxon>Ralstonia solanacearum species complex</taxon>
    </lineage>
</organism>
<dbReference type="InterPro" id="IPR015943">
    <property type="entry name" value="WD40/YVTN_repeat-like_dom_sf"/>
</dbReference>
<proteinExistence type="predicted"/>
<dbReference type="Gene3D" id="2.130.10.10">
    <property type="entry name" value="YVTN repeat-like/Quinoprotein amine dehydrogenase"/>
    <property type="match status" value="1"/>
</dbReference>
<dbReference type="Proteomes" id="UP000593970">
    <property type="component" value="Chromosome"/>
</dbReference>
<reference evidence="2" key="1">
    <citation type="submission" date="2020-04" db="EMBL/GenBank/DDBJ databases">
        <title>Ralstonia solanacearum UW576, UW763, UW773, and UW774.</title>
        <authorList>
            <person name="Steidl O."/>
            <person name="Truchon A."/>
            <person name="Allen C."/>
        </authorList>
    </citation>
    <scope>NUCLEOTIDE SEQUENCE [LARGE SCALE GENOMIC DNA]</scope>
    <source>
        <strain evidence="2">UW774</strain>
    </source>
</reference>
<gene>
    <name evidence="1" type="ORF">HF909_03935</name>
</gene>